<dbReference type="SUPFAM" id="SSF46785">
    <property type="entry name" value="Winged helix' DNA-binding domain"/>
    <property type="match status" value="1"/>
</dbReference>
<gene>
    <name evidence="5" type="ORF">C5F44_10215</name>
</gene>
<name>A0A2T4J930_FUSBL</name>
<dbReference type="InterPro" id="IPR002577">
    <property type="entry name" value="HTH_HxlR"/>
</dbReference>
<reference evidence="5 6" key="1">
    <citation type="submission" date="2018-03" db="EMBL/GenBank/DDBJ databases">
        <title>Rhodobacter blasticus.</title>
        <authorList>
            <person name="Meyer T.E."/>
            <person name="Miller S."/>
            <person name="Lodha T."/>
            <person name="Gandham S."/>
            <person name="Chintalapati S."/>
            <person name="Chintalapati V.R."/>
        </authorList>
    </citation>
    <scope>NUCLEOTIDE SEQUENCE [LARGE SCALE GENOMIC DNA]</scope>
    <source>
        <strain evidence="5 6">DSM 2131</strain>
    </source>
</reference>
<evidence type="ECO:0000256" key="3">
    <source>
        <dbReference type="ARBA" id="ARBA00023163"/>
    </source>
</evidence>
<evidence type="ECO:0000313" key="5">
    <source>
        <dbReference type="EMBL" id="PTE14404.1"/>
    </source>
</evidence>
<evidence type="ECO:0000256" key="2">
    <source>
        <dbReference type="ARBA" id="ARBA00023125"/>
    </source>
</evidence>
<dbReference type="InterPro" id="IPR036388">
    <property type="entry name" value="WH-like_DNA-bd_sf"/>
</dbReference>
<dbReference type="Gene3D" id="1.10.10.10">
    <property type="entry name" value="Winged helix-like DNA-binding domain superfamily/Winged helix DNA-binding domain"/>
    <property type="match status" value="1"/>
</dbReference>
<evidence type="ECO:0000256" key="1">
    <source>
        <dbReference type="ARBA" id="ARBA00023015"/>
    </source>
</evidence>
<keyword evidence="2" id="KW-0238">DNA-binding</keyword>
<organism evidence="5 6">
    <name type="scientific">Fuscovulum blasticum DSM 2131</name>
    <dbReference type="NCBI Taxonomy" id="1188250"/>
    <lineage>
        <taxon>Bacteria</taxon>
        <taxon>Pseudomonadati</taxon>
        <taxon>Pseudomonadota</taxon>
        <taxon>Alphaproteobacteria</taxon>
        <taxon>Rhodobacterales</taxon>
        <taxon>Paracoccaceae</taxon>
        <taxon>Pseudogemmobacter</taxon>
    </lineage>
</organism>
<dbReference type="EMBL" id="PZKE01000008">
    <property type="protein sequence ID" value="PTE14404.1"/>
    <property type="molecule type" value="Genomic_DNA"/>
</dbReference>
<accession>A0A2T4J930</accession>
<feature type="domain" description="HTH hxlR-type" evidence="4">
    <location>
        <begin position="8"/>
        <end position="106"/>
    </location>
</feature>
<evidence type="ECO:0000259" key="4">
    <source>
        <dbReference type="PROSITE" id="PS51118"/>
    </source>
</evidence>
<dbReference type="InterPro" id="IPR036390">
    <property type="entry name" value="WH_DNA-bd_sf"/>
</dbReference>
<evidence type="ECO:0000313" key="6">
    <source>
        <dbReference type="Proteomes" id="UP000241362"/>
    </source>
</evidence>
<dbReference type="Pfam" id="PF01638">
    <property type="entry name" value="HxlR"/>
    <property type="match status" value="1"/>
</dbReference>
<proteinExistence type="predicted"/>
<keyword evidence="3" id="KW-0804">Transcription</keyword>
<keyword evidence="6" id="KW-1185">Reference proteome</keyword>
<dbReference type="PROSITE" id="PS51118">
    <property type="entry name" value="HTH_HXLR"/>
    <property type="match status" value="1"/>
</dbReference>
<comment type="caution">
    <text evidence="5">The sequence shown here is derived from an EMBL/GenBank/DDBJ whole genome shotgun (WGS) entry which is preliminary data.</text>
</comment>
<sequence length="118" mass="13280">MAHFHAECPTRELFDQIVDKWSVMVLAVLEHAPQRFNAIKRSLEGVSQKSLTQTLRRLERNGLVHRRVLATSPVAVEYALSDLGCTLLPAFRTLYYWVKSSIPAVEAARAAFDRAAAE</sequence>
<dbReference type="AlphaFoldDB" id="A0A2T4J930"/>
<dbReference type="GO" id="GO:0003677">
    <property type="term" value="F:DNA binding"/>
    <property type="evidence" value="ECO:0007669"/>
    <property type="project" value="UniProtKB-KW"/>
</dbReference>
<dbReference type="PANTHER" id="PTHR33204:SF39">
    <property type="entry name" value="TRANSCRIPTIONAL REGULATORY PROTEIN"/>
    <property type="match status" value="1"/>
</dbReference>
<dbReference type="PANTHER" id="PTHR33204">
    <property type="entry name" value="TRANSCRIPTIONAL REGULATOR, MARR FAMILY"/>
    <property type="match status" value="1"/>
</dbReference>
<dbReference type="Proteomes" id="UP000241362">
    <property type="component" value="Unassembled WGS sequence"/>
</dbReference>
<keyword evidence="1" id="KW-0805">Transcription regulation</keyword>
<protein>
    <submittedName>
        <fullName evidence="5">Transcriptional regulator</fullName>
    </submittedName>
</protein>